<dbReference type="InterPro" id="IPR013320">
    <property type="entry name" value="ConA-like_dom_sf"/>
</dbReference>
<comment type="caution">
    <text evidence="1">The sequence shown here is derived from an EMBL/GenBank/DDBJ whole genome shotgun (WGS) entry which is preliminary data.</text>
</comment>
<dbReference type="Gene3D" id="2.60.120.200">
    <property type="match status" value="1"/>
</dbReference>
<gene>
    <name evidence="1" type="ORF">PCOR1329_LOCUS53242</name>
</gene>
<dbReference type="EMBL" id="CAUYUJ010016489">
    <property type="protein sequence ID" value="CAK0865813.1"/>
    <property type="molecule type" value="Genomic_DNA"/>
</dbReference>
<reference evidence="1" key="1">
    <citation type="submission" date="2023-10" db="EMBL/GenBank/DDBJ databases">
        <authorList>
            <person name="Chen Y."/>
            <person name="Shah S."/>
            <person name="Dougan E. K."/>
            <person name="Thang M."/>
            <person name="Chan C."/>
        </authorList>
    </citation>
    <scope>NUCLEOTIDE SEQUENCE [LARGE SCALE GENOMIC DNA]</scope>
</reference>
<name>A0ABN9UZN5_9DINO</name>
<evidence type="ECO:0008006" key="3">
    <source>
        <dbReference type="Google" id="ProtNLM"/>
    </source>
</evidence>
<dbReference type="Proteomes" id="UP001189429">
    <property type="component" value="Unassembled WGS sequence"/>
</dbReference>
<evidence type="ECO:0000313" key="1">
    <source>
        <dbReference type="EMBL" id="CAK0865813.1"/>
    </source>
</evidence>
<protein>
    <recommendedName>
        <fullName evidence="3">Galectin</fullName>
    </recommendedName>
</protein>
<evidence type="ECO:0000313" key="2">
    <source>
        <dbReference type="Proteomes" id="UP001189429"/>
    </source>
</evidence>
<proteinExistence type="predicted"/>
<organism evidence="1 2">
    <name type="scientific">Prorocentrum cordatum</name>
    <dbReference type="NCBI Taxonomy" id="2364126"/>
    <lineage>
        <taxon>Eukaryota</taxon>
        <taxon>Sar</taxon>
        <taxon>Alveolata</taxon>
        <taxon>Dinophyceae</taxon>
        <taxon>Prorocentrales</taxon>
        <taxon>Prorocentraceae</taxon>
        <taxon>Prorocentrum</taxon>
    </lineage>
</organism>
<sequence>MAGRCPECRAHVVEVWPVHGDVYCSVCLDSAPVPCLIRPCHHLICKDHAHRLNMTVVDHDQNMTVVPQQRRLELSRMTVVPQQRRLELSRSGTVAVDFRLFDNGCTIDVEADGWGPDEPSPSLWYINFVNLAGDVAFHWASRRGHVVTNTKRETTGWMNEDIHSPSPYPADSAVRWRTRFSRRGFGWNVFVNGREFFFRDRVNEPIVGIKVSRNIRHVFRLFVQ</sequence>
<keyword evidence="2" id="KW-1185">Reference proteome</keyword>
<dbReference type="SUPFAM" id="SSF49899">
    <property type="entry name" value="Concanavalin A-like lectins/glucanases"/>
    <property type="match status" value="1"/>
</dbReference>
<accession>A0ABN9UZN5</accession>